<gene>
    <name evidence="5" type="ORF">V5F30_04865</name>
</gene>
<name>A0ABW6ZDV9_9HYPH</name>
<keyword evidence="2" id="KW-0732">Signal</keyword>
<dbReference type="EMBL" id="JBAFUR010000001">
    <property type="protein sequence ID" value="MFG1251522.1"/>
    <property type="molecule type" value="Genomic_DNA"/>
</dbReference>
<evidence type="ECO:0000259" key="4">
    <source>
        <dbReference type="Pfam" id="PF13458"/>
    </source>
</evidence>
<reference evidence="5 6" key="1">
    <citation type="submission" date="2024-02" db="EMBL/GenBank/DDBJ databases">
        <title>Expansion and revision of Xanthobacter and proposal of Roseixanthobacter gen. nov.</title>
        <authorList>
            <person name="Soltysiak M.P.M."/>
            <person name="Jalihal A."/>
            <person name="Ory A."/>
            <person name="Chrisophersen C."/>
            <person name="Lee A.D."/>
            <person name="Boulton J."/>
            <person name="Springer M."/>
        </authorList>
    </citation>
    <scope>NUCLEOTIDE SEQUENCE [LARGE SCALE GENOMIC DNA]</scope>
    <source>
        <strain evidence="5 6">CB5</strain>
    </source>
</reference>
<evidence type="ECO:0000256" key="3">
    <source>
        <dbReference type="ARBA" id="ARBA00022970"/>
    </source>
</evidence>
<feature type="domain" description="Leucine-binding protein" evidence="4">
    <location>
        <begin position="29"/>
        <end position="360"/>
    </location>
</feature>
<keyword evidence="3" id="KW-0029">Amino-acid transport</keyword>
<dbReference type="Proteomes" id="UP001604043">
    <property type="component" value="Unassembled WGS sequence"/>
</dbReference>
<keyword evidence="6" id="KW-1185">Reference proteome</keyword>
<protein>
    <submittedName>
        <fullName evidence="5">ABC transporter substrate-binding protein</fullName>
    </submittedName>
</protein>
<dbReference type="InterPro" id="IPR028082">
    <property type="entry name" value="Peripla_BP_I"/>
</dbReference>
<accession>A0ABW6ZDV9</accession>
<keyword evidence="3" id="KW-0813">Transport</keyword>
<comment type="similarity">
    <text evidence="1">Belongs to the leucine-binding protein family.</text>
</comment>
<dbReference type="InterPro" id="IPR051010">
    <property type="entry name" value="BCAA_transport"/>
</dbReference>
<dbReference type="InterPro" id="IPR028081">
    <property type="entry name" value="Leu-bd"/>
</dbReference>
<evidence type="ECO:0000256" key="2">
    <source>
        <dbReference type="ARBA" id="ARBA00022729"/>
    </source>
</evidence>
<dbReference type="Gene3D" id="3.40.50.2300">
    <property type="match status" value="2"/>
</dbReference>
<dbReference type="RefSeq" id="WP_029558084.1">
    <property type="nucleotide sequence ID" value="NZ_JBAFUR010000001.1"/>
</dbReference>
<proteinExistence type="inferred from homology"/>
<dbReference type="CDD" id="cd06327">
    <property type="entry name" value="PBP1_SBP-like"/>
    <property type="match status" value="1"/>
</dbReference>
<evidence type="ECO:0000256" key="1">
    <source>
        <dbReference type="ARBA" id="ARBA00010062"/>
    </source>
</evidence>
<dbReference type="PROSITE" id="PS51318">
    <property type="entry name" value="TAT"/>
    <property type="match status" value="1"/>
</dbReference>
<organism evidence="5 6">
    <name type="scientific">Xanthobacter aminoxidans</name>
    <dbReference type="NCBI Taxonomy" id="186280"/>
    <lineage>
        <taxon>Bacteria</taxon>
        <taxon>Pseudomonadati</taxon>
        <taxon>Pseudomonadota</taxon>
        <taxon>Alphaproteobacteria</taxon>
        <taxon>Hyphomicrobiales</taxon>
        <taxon>Xanthobacteraceae</taxon>
        <taxon>Xanthobacter</taxon>
    </lineage>
</organism>
<comment type="caution">
    <text evidence="5">The sequence shown here is derived from an EMBL/GenBank/DDBJ whole genome shotgun (WGS) entry which is preliminary data.</text>
</comment>
<dbReference type="Pfam" id="PF13458">
    <property type="entry name" value="Peripla_BP_6"/>
    <property type="match status" value="1"/>
</dbReference>
<evidence type="ECO:0000313" key="5">
    <source>
        <dbReference type="EMBL" id="MFG1251522.1"/>
    </source>
</evidence>
<dbReference type="InterPro" id="IPR006311">
    <property type="entry name" value="TAT_signal"/>
</dbReference>
<dbReference type="PANTHER" id="PTHR30483">
    <property type="entry name" value="LEUCINE-SPECIFIC-BINDING PROTEIN"/>
    <property type="match status" value="1"/>
</dbReference>
<evidence type="ECO:0000313" key="6">
    <source>
        <dbReference type="Proteomes" id="UP001604043"/>
    </source>
</evidence>
<sequence>MVSRRTVLFGGALALTGAGLGRAHAQMQPIKVGVLEDMSGVFSDLGGNGTTIAARMAVEDFGGKVLGRPIEIVSGDHQNKPDLALSIARKWYDIEGVGLITGLTNSAVALGVQKLAADKNKINIVQNASTDVLIEQDCSPNAIVWNWTARTIVRLTVEMAMKTSGKTWYFIVSDYAGGRIMEDEASPLIKAAGGAVLGTSRPPVGEADFASHLLTAQASKAEVLGVVTFGQDFVNLLRQCVDFGIVKTMRPVAPFAFHSDLKAVGPQGIQGMPVAAPFYWDLNPETRAFSDRFRKLTGRPPDVGHAGTYNALIHYFKGLQAANTDQTADVLAAMRKMPINDMSTKDGFIRGDGMVVRQIYRFVGKTPAESKDPWDLLKFVDTVSKEAAFPAQKDPKCRLLKV</sequence>
<dbReference type="PANTHER" id="PTHR30483:SF6">
    <property type="entry name" value="PERIPLASMIC BINDING PROTEIN OF ABC TRANSPORTER FOR NATURAL AMINO ACIDS"/>
    <property type="match status" value="1"/>
</dbReference>
<dbReference type="SUPFAM" id="SSF53822">
    <property type="entry name" value="Periplasmic binding protein-like I"/>
    <property type="match status" value="1"/>
</dbReference>